<dbReference type="Proteomes" id="UP000616114">
    <property type="component" value="Unassembled WGS sequence"/>
</dbReference>
<gene>
    <name evidence="1" type="ORF">GCM10011333_21690</name>
</gene>
<keyword evidence="2" id="KW-1185">Reference proteome</keyword>
<evidence type="ECO:0000313" key="2">
    <source>
        <dbReference type="Proteomes" id="UP000616114"/>
    </source>
</evidence>
<sequence length="182" mass="19703">MSRWERLFADLETQWHAAARREDLEELPEILRADWARNTLADRLRAHAGSTAMLQLQAAGHSWTGTITRMGEDWLAVEAAETGRGVLLRLAALECVRGLRVRAVPPEPGVLGRLSLGHALRAVAAQETRAGLCLSGGTRMPVRLAGIGRDHLDTEPDDGPGQVMTVPYTALVAVDSTLAAVR</sequence>
<dbReference type="AlphaFoldDB" id="A0A8J2TZ45"/>
<accession>A0A8J2TZ45</accession>
<organism evidence="1 2">
    <name type="scientific">Sediminivirga luteola</name>
    <dbReference type="NCBI Taxonomy" id="1774748"/>
    <lineage>
        <taxon>Bacteria</taxon>
        <taxon>Bacillati</taxon>
        <taxon>Actinomycetota</taxon>
        <taxon>Actinomycetes</taxon>
        <taxon>Micrococcales</taxon>
        <taxon>Brevibacteriaceae</taxon>
        <taxon>Sediminivirga</taxon>
    </lineage>
</organism>
<proteinExistence type="predicted"/>
<dbReference type="RefSeq" id="WP_188550912.1">
    <property type="nucleotide sequence ID" value="NZ_BMFY01000009.1"/>
</dbReference>
<dbReference type="EMBL" id="BMFY01000009">
    <property type="protein sequence ID" value="GGA18308.1"/>
    <property type="molecule type" value="Genomic_DNA"/>
</dbReference>
<reference evidence="1" key="1">
    <citation type="journal article" date="2014" name="Int. J. Syst. Evol. Microbiol.">
        <title>Complete genome sequence of Corynebacterium casei LMG S-19264T (=DSM 44701T), isolated from a smear-ripened cheese.</title>
        <authorList>
            <consortium name="US DOE Joint Genome Institute (JGI-PGF)"/>
            <person name="Walter F."/>
            <person name="Albersmeier A."/>
            <person name="Kalinowski J."/>
            <person name="Ruckert C."/>
        </authorList>
    </citation>
    <scope>NUCLEOTIDE SEQUENCE</scope>
    <source>
        <strain evidence="1">CGMCC 1.12785</strain>
    </source>
</reference>
<reference evidence="1" key="2">
    <citation type="submission" date="2020-09" db="EMBL/GenBank/DDBJ databases">
        <authorList>
            <person name="Sun Q."/>
            <person name="Zhou Y."/>
        </authorList>
    </citation>
    <scope>NUCLEOTIDE SEQUENCE</scope>
    <source>
        <strain evidence="1">CGMCC 1.12785</strain>
    </source>
</reference>
<comment type="caution">
    <text evidence="1">The sequence shown here is derived from an EMBL/GenBank/DDBJ whole genome shotgun (WGS) entry which is preliminary data.</text>
</comment>
<evidence type="ECO:0000313" key="1">
    <source>
        <dbReference type="EMBL" id="GGA18308.1"/>
    </source>
</evidence>
<protein>
    <submittedName>
        <fullName evidence="1">Uncharacterized protein</fullName>
    </submittedName>
</protein>
<name>A0A8J2TZ45_9MICO</name>